<comment type="caution">
    <text evidence="1">The sequence shown here is derived from an EMBL/GenBank/DDBJ whole genome shotgun (WGS) entry which is preliminary data.</text>
</comment>
<proteinExistence type="predicted"/>
<gene>
    <name evidence="1" type="ORF">GUJ93_ZPchr0010g7349</name>
</gene>
<dbReference type="AlphaFoldDB" id="A0A8J5TE00"/>
<evidence type="ECO:0000313" key="1">
    <source>
        <dbReference type="EMBL" id="KAG8084142.1"/>
    </source>
</evidence>
<reference evidence="1" key="2">
    <citation type="submission" date="2021-02" db="EMBL/GenBank/DDBJ databases">
        <authorList>
            <person name="Kimball J.A."/>
            <person name="Haas M.W."/>
            <person name="Macchietto M."/>
            <person name="Kono T."/>
            <person name="Duquette J."/>
            <person name="Shao M."/>
        </authorList>
    </citation>
    <scope>NUCLEOTIDE SEQUENCE</scope>
    <source>
        <tissue evidence="1">Fresh leaf tissue</tissue>
    </source>
</reference>
<organism evidence="1 2">
    <name type="scientific">Zizania palustris</name>
    <name type="common">Northern wild rice</name>
    <dbReference type="NCBI Taxonomy" id="103762"/>
    <lineage>
        <taxon>Eukaryota</taxon>
        <taxon>Viridiplantae</taxon>
        <taxon>Streptophyta</taxon>
        <taxon>Embryophyta</taxon>
        <taxon>Tracheophyta</taxon>
        <taxon>Spermatophyta</taxon>
        <taxon>Magnoliopsida</taxon>
        <taxon>Liliopsida</taxon>
        <taxon>Poales</taxon>
        <taxon>Poaceae</taxon>
        <taxon>BOP clade</taxon>
        <taxon>Oryzoideae</taxon>
        <taxon>Oryzeae</taxon>
        <taxon>Zizaniinae</taxon>
        <taxon>Zizania</taxon>
    </lineage>
</organism>
<reference evidence="1" key="1">
    <citation type="journal article" date="2021" name="bioRxiv">
        <title>Whole Genome Assembly and Annotation of Northern Wild Rice, Zizania palustris L., Supports a Whole Genome Duplication in the Zizania Genus.</title>
        <authorList>
            <person name="Haas M."/>
            <person name="Kono T."/>
            <person name="Macchietto M."/>
            <person name="Millas R."/>
            <person name="McGilp L."/>
            <person name="Shao M."/>
            <person name="Duquette J."/>
            <person name="Hirsch C.N."/>
            <person name="Kimball J."/>
        </authorList>
    </citation>
    <scope>NUCLEOTIDE SEQUENCE</scope>
    <source>
        <tissue evidence="1">Fresh leaf tissue</tissue>
    </source>
</reference>
<accession>A0A8J5TE00</accession>
<evidence type="ECO:0000313" key="2">
    <source>
        <dbReference type="Proteomes" id="UP000729402"/>
    </source>
</evidence>
<dbReference type="Proteomes" id="UP000729402">
    <property type="component" value="Unassembled WGS sequence"/>
</dbReference>
<keyword evidence="2" id="KW-1185">Reference proteome</keyword>
<dbReference type="EMBL" id="JAAALK010000082">
    <property type="protein sequence ID" value="KAG8084142.1"/>
    <property type="molecule type" value="Genomic_DNA"/>
</dbReference>
<name>A0A8J5TE00_ZIZPA</name>
<protein>
    <submittedName>
        <fullName evidence="1">Uncharacterized protein</fullName>
    </submittedName>
</protein>
<sequence>MIPSVTTTKILDAYGLDLIELSVTYSDPLVDGLVIQSLTSTGIDATEPYIPSRKGCEGFALDSSDRTMEANPENKTSEVFAVDSCTIDNNGVVEEEALTLMQDIGMPPQV</sequence>